<evidence type="ECO:0000313" key="3">
    <source>
        <dbReference type="Proteomes" id="UP000267606"/>
    </source>
</evidence>
<dbReference type="InterPro" id="IPR052643">
    <property type="entry name" value="ERP44"/>
</dbReference>
<evidence type="ECO:0000313" key="2">
    <source>
        <dbReference type="EMBL" id="VDO59317.1"/>
    </source>
</evidence>
<feature type="compositionally biased region" description="Polar residues" evidence="1">
    <location>
        <begin position="54"/>
        <end position="63"/>
    </location>
</feature>
<dbReference type="PANTHER" id="PTHR46295:SF1">
    <property type="entry name" value="ENDOPLASMIC RETICULUM RESIDENT PROTEIN 44"/>
    <property type="match status" value="1"/>
</dbReference>
<dbReference type="GO" id="GO:0005789">
    <property type="term" value="C:endoplasmic reticulum membrane"/>
    <property type="evidence" value="ECO:0007669"/>
    <property type="project" value="TreeGrafter"/>
</dbReference>
<dbReference type="Proteomes" id="UP000267606">
    <property type="component" value="Unassembled WGS sequence"/>
</dbReference>
<dbReference type="GO" id="GO:0005793">
    <property type="term" value="C:endoplasmic reticulum-Golgi intermediate compartment"/>
    <property type="evidence" value="ECO:0007669"/>
    <property type="project" value="TreeGrafter"/>
</dbReference>
<dbReference type="WBParaSite" id="OFLC_0000923701-mRNA-1">
    <property type="protein sequence ID" value="OFLC_0000923701-mRNA-1"/>
    <property type="gene ID" value="OFLC_0000923701"/>
</dbReference>
<proteinExistence type="predicted"/>
<dbReference type="AlphaFoldDB" id="A0A183HP26"/>
<accession>A0A183HP26</accession>
<dbReference type="STRING" id="387005.A0A183HP26"/>
<keyword evidence="3" id="KW-1185">Reference proteome</keyword>
<feature type="region of interest" description="Disordered" evidence="1">
    <location>
        <begin position="44"/>
        <end position="88"/>
    </location>
</feature>
<evidence type="ECO:0000256" key="1">
    <source>
        <dbReference type="SAM" id="MobiDB-lite"/>
    </source>
</evidence>
<gene>
    <name evidence="2" type="ORF">OFLC_LOCUS9238</name>
</gene>
<organism evidence="4">
    <name type="scientific">Onchocerca flexuosa</name>
    <dbReference type="NCBI Taxonomy" id="387005"/>
    <lineage>
        <taxon>Eukaryota</taxon>
        <taxon>Metazoa</taxon>
        <taxon>Ecdysozoa</taxon>
        <taxon>Nematoda</taxon>
        <taxon>Chromadorea</taxon>
        <taxon>Rhabditida</taxon>
        <taxon>Spirurina</taxon>
        <taxon>Spiruromorpha</taxon>
        <taxon>Filarioidea</taxon>
        <taxon>Onchocercidae</taxon>
        <taxon>Onchocerca</taxon>
    </lineage>
</organism>
<dbReference type="GO" id="GO:0003756">
    <property type="term" value="F:protein disulfide isomerase activity"/>
    <property type="evidence" value="ECO:0007669"/>
    <property type="project" value="TreeGrafter"/>
</dbReference>
<dbReference type="EMBL" id="UZAJ01011127">
    <property type="protein sequence ID" value="VDO59317.1"/>
    <property type="molecule type" value="Genomic_DNA"/>
</dbReference>
<dbReference type="PANTHER" id="PTHR46295">
    <property type="entry name" value="ENDOPLASMIC RETICULUM RESIDENT PROTEIN 44"/>
    <property type="match status" value="1"/>
</dbReference>
<reference evidence="4" key="1">
    <citation type="submission" date="2016-06" db="UniProtKB">
        <authorList>
            <consortium name="WormBaseParasite"/>
        </authorList>
    </citation>
    <scope>IDENTIFICATION</scope>
</reference>
<evidence type="ECO:0000313" key="4">
    <source>
        <dbReference type="WBParaSite" id="OFLC_0000923701-mRNA-1"/>
    </source>
</evidence>
<dbReference type="GO" id="GO:0006457">
    <property type="term" value="P:protein folding"/>
    <property type="evidence" value="ECO:0007669"/>
    <property type="project" value="TreeGrafter"/>
</dbReference>
<feature type="compositionally biased region" description="Basic and acidic residues" evidence="1">
    <location>
        <begin position="65"/>
        <end position="74"/>
    </location>
</feature>
<sequence>MDDLPVLAVDSFRHMYLFPDMKSLTVPGKLRQFILDLNSGKLHREFHHGPDPTQAPSSPTTSEVVFEKEAKGTDKSQPPTSVFKQLKPSESRYSLLKRDEL</sequence>
<name>A0A183HP26_9BILA</name>
<protein>
    <submittedName>
        <fullName evidence="4">Thioredoxin_14 domain-containing protein</fullName>
    </submittedName>
</protein>
<dbReference type="Gene3D" id="3.40.30.10">
    <property type="entry name" value="Glutaredoxin"/>
    <property type="match status" value="1"/>
</dbReference>
<reference evidence="2 3" key="2">
    <citation type="submission" date="2018-11" db="EMBL/GenBank/DDBJ databases">
        <authorList>
            <consortium name="Pathogen Informatics"/>
        </authorList>
    </citation>
    <scope>NUCLEOTIDE SEQUENCE [LARGE SCALE GENOMIC DNA]</scope>
</reference>